<dbReference type="InterPro" id="IPR004453">
    <property type="entry name" value="QueG"/>
</dbReference>
<dbReference type="InterPro" id="IPR016024">
    <property type="entry name" value="ARM-type_fold"/>
</dbReference>
<dbReference type="PANTHER" id="PTHR30002:SF4">
    <property type="entry name" value="EPOXYQUEUOSINE REDUCTASE"/>
    <property type="match status" value="1"/>
</dbReference>
<dbReference type="SUPFAM" id="SSF46548">
    <property type="entry name" value="alpha-helical ferredoxin"/>
    <property type="match status" value="1"/>
</dbReference>
<protein>
    <submittedName>
        <fullName evidence="10">tRNA epoxyqueuosine(34) reductase QueG</fullName>
    </submittedName>
</protein>
<feature type="domain" description="4Fe-4S ferredoxin-type" evidence="9">
    <location>
        <begin position="174"/>
        <end position="206"/>
    </location>
</feature>
<name>A0A1D8GN68_9FIRM</name>
<evidence type="ECO:0000256" key="2">
    <source>
        <dbReference type="ARBA" id="ARBA00022490"/>
    </source>
</evidence>
<keyword evidence="3" id="KW-0819">tRNA processing</keyword>
<keyword evidence="8" id="KW-0411">Iron-sulfur</keyword>
<dbReference type="NCBIfam" id="TIGR00276">
    <property type="entry name" value="tRNA epoxyqueuosine(34) reductase QueG"/>
    <property type="match status" value="1"/>
</dbReference>
<evidence type="ECO:0000256" key="8">
    <source>
        <dbReference type="ARBA" id="ARBA00023014"/>
    </source>
</evidence>
<keyword evidence="7" id="KW-0408">Iron</keyword>
<dbReference type="InterPro" id="IPR013542">
    <property type="entry name" value="QueG_DUF1730"/>
</dbReference>
<evidence type="ECO:0000256" key="7">
    <source>
        <dbReference type="ARBA" id="ARBA00023004"/>
    </source>
</evidence>
<dbReference type="PROSITE" id="PS51379">
    <property type="entry name" value="4FE4S_FER_2"/>
    <property type="match status" value="1"/>
</dbReference>
<evidence type="ECO:0000313" key="11">
    <source>
        <dbReference type="Proteomes" id="UP000095743"/>
    </source>
</evidence>
<dbReference type="PANTHER" id="PTHR30002">
    <property type="entry name" value="EPOXYQUEUOSINE REDUCTASE"/>
    <property type="match status" value="1"/>
</dbReference>
<dbReference type="GO" id="GO:0008616">
    <property type="term" value="P:tRNA queuosine(34) biosynthetic process"/>
    <property type="evidence" value="ECO:0007669"/>
    <property type="project" value="UniProtKB-KW"/>
</dbReference>
<evidence type="ECO:0000256" key="6">
    <source>
        <dbReference type="ARBA" id="ARBA00023002"/>
    </source>
</evidence>
<dbReference type="Gene3D" id="3.30.70.20">
    <property type="match status" value="1"/>
</dbReference>
<evidence type="ECO:0000256" key="3">
    <source>
        <dbReference type="ARBA" id="ARBA00022694"/>
    </source>
</evidence>
<keyword evidence="2" id="KW-0963">Cytoplasm</keyword>
<evidence type="ECO:0000313" key="10">
    <source>
        <dbReference type="EMBL" id="AOT72360.1"/>
    </source>
</evidence>
<organism evidence="10 11">
    <name type="scientific">Geosporobacter ferrireducens</name>
    <dbReference type="NCBI Taxonomy" id="1424294"/>
    <lineage>
        <taxon>Bacteria</taxon>
        <taxon>Bacillati</taxon>
        <taxon>Bacillota</taxon>
        <taxon>Clostridia</taxon>
        <taxon>Peptostreptococcales</taxon>
        <taxon>Thermotaleaceae</taxon>
        <taxon>Geosporobacter</taxon>
    </lineage>
</organism>
<dbReference type="Pfam" id="PF13646">
    <property type="entry name" value="HEAT_2"/>
    <property type="match status" value="1"/>
</dbReference>
<dbReference type="RefSeq" id="WP_069980669.1">
    <property type="nucleotide sequence ID" value="NZ_CP017269.1"/>
</dbReference>
<dbReference type="InterPro" id="IPR017900">
    <property type="entry name" value="4Fe4S_Fe_S_CS"/>
</dbReference>
<dbReference type="SUPFAM" id="SSF48371">
    <property type="entry name" value="ARM repeat"/>
    <property type="match status" value="1"/>
</dbReference>
<dbReference type="EMBL" id="CP017269">
    <property type="protein sequence ID" value="AOT72360.1"/>
    <property type="molecule type" value="Genomic_DNA"/>
</dbReference>
<dbReference type="KEGG" id="gfe:Gferi_24105"/>
<evidence type="ECO:0000256" key="1">
    <source>
        <dbReference type="ARBA" id="ARBA00022485"/>
    </source>
</evidence>
<gene>
    <name evidence="10" type="ORF">Gferi_24105</name>
</gene>
<evidence type="ECO:0000256" key="5">
    <source>
        <dbReference type="ARBA" id="ARBA00022785"/>
    </source>
</evidence>
<dbReference type="Proteomes" id="UP000095743">
    <property type="component" value="Chromosome"/>
</dbReference>
<dbReference type="GO" id="GO:0046872">
    <property type="term" value="F:metal ion binding"/>
    <property type="evidence" value="ECO:0007669"/>
    <property type="project" value="UniProtKB-KW"/>
</dbReference>
<dbReference type="GO" id="GO:0052693">
    <property type="term" value="F:epoxyqueuosine reductase activity"/>
    <property type="evidence" value="ECO:0007669"/>
    <property type="project" value="TreeGrafter"/>
</dbReference>
<dbReference type="GO" id="GO:0051539">
    <property type="term" value="F:4 iron, 4 sulfur cluster binding"/>
    <property type="evidence" value="ECO:0007669"/>
    <property type="project" value="UniProtKB-KW"/>
</dbReference>
<dbReference type="AlphaFoldDB" id="A0A1D8GN68"/>
<evidence type="ECO:0000259" key="9">
    <source>
        <dbReference type="PROSITE" id="PS51379"/>
    </source>
</evidence>
<dbReference type="PROSITE" id="PS00198">
    <property type="entry name" value="4FE4S_FER_1"/>
    <property type="match status" value="1"/>
</dbReference>
<dbReference type="STRING" id="1424294.Gferi_24105"/>
<keyword evidence="6" id="KW-0560">Oxidoreductase</keyword>
<evidence type="ECO:0000256" key="4">
    <source>
        <dbReference type="ARBA" id="ARBA00022723"/>
    </source>
</evidence>
<dbReference type="Gene3D" id="1.25.10.10">
    <property type="entry name" value="Leucine-rich Repeat Variant"/>
    <property type="match status" value="1"/>
</dbReference>
<dbReference type="InterPro" id="IPR011989">
    <property type="entry name" value="ARM-like"/>
</dbReference>
<reference evidence="10 11" key="1">
    <citation type="submission" date="2016-09" db="EMBL/GenBank/DDBJ databases">
        <title>Genomic analysis reveals versatility of anaerobic energy metabolism of Geosporobacter ferrireducens IRF9 of phylum Firmicutes.</title>
        <authorList>
            <person name="Kim S.-J."/>
        </authorList>
    </citation>
    <scope>NUCLEOTIDE SEQUENCE [LARGE SCALE GENOMIC DNA]</scope>
    <source>
        <strain evidence="10 11">IRF9</strain>
    </source>
</reference>
<keyword evidence="11" id="KW-1185">Reference proteome</keyword>
<keyword evidence="5" id="KW-0671">Queuosine biosynthesis</keyword>
<dbReference type="Pfam" id="PF13484">
    <property type="entry name" value="Fer4_16"/>
    <property type="match status" value="1"/>
</dbReference>
<keyword evidence="1" id="KW-0004">4Fe-4S</keyword>
<proteinExistence type="predicted"/>
<dbReference type="Pfam" id="PF08331">
    <property type="entry name" value="QueG_DUF1730"/>
    <property type="match status" value="1"/>
</dbReference>
<dbReference type="InterPro" id="IPR017896">
    <property type="entry name" value="4Fe4S_Fe-S-bd"/>
</dbReference>
<sequence>MVNRLKEKIKICAKDIGIDLIGFTSAAPFNEIKEILMERKEKGYLSGFEEQDIGKRIDPKQIMPDARTIIAIAINYYVEKPRLLEGKERPLGAIARSAWGRDYHEVLRDKLLLLMQNIEKLIGPFQYKIYVDTGSLSDRAVAWRAGLGWFGKNNMLITKKYGSWVFLGYAIVNFEVEPDQPMPDQCAGCNACIQACPAEALEEGYKLQGKKCLSFITQTKEDITPEVRQKMGNRLYGCDTCQCVCPHNHTVEETKHQEFSPEAYSDRPDLIEILHMDNKTFKVRYGKTAAGWRGKNNIRRNAIIALANRKDPLAIPHLKKLLFDESNMIRKYAIWAIIKLDAELARSIIKAHLENEKDEEIREIIEEFLGDDSH</sequence>
<accession>A0A1D8GN68</accession>
<keyword evidence="4" id="KW-0479">Metal-binding</keyword>